<gene>
    <name evidence="10" type="ORF">NMOB1V02_LOCUS4456</name>
</gene>
<protein>
    <recommendedName>
        <fullName evidence="9">BBSome complex member BBS5 PH domain-containing protein</fullName>
    </recommendedName>
</protein>
<evidence type="ECO:0000259" key="9">
    <source>
        <dbReference type="SMART" id="SM00683"/>
    </source>
</evidence>
<evidence type="ECO:0000313" key="11">
    <source>
        <dbReference type="Proteomes" id="UP000678499"/>
    </source>
</evidence>
<dbReference type="InterPro" id="IPR006606">
    <property type="entry name" value="BBL5"/>
</dbReference>
<dbReference type="EMBL" id="OA882721">
    <property type="protein sequence ID" value="CAD7276705.1"/>
    <property type="molecule type" value="Genomic_DNA"/>
</dbReference>
<evidence type="ECO:0000256" key="5">
    <source>
        <dbReference type="ARBA" id="ARBA00023069"/>
    </source>
</evidence>
<keyword evidence="5" id="KW-0969">Cilium</keyword>
<feature type="domain" description="BBSome complex member BBS5 PH" evidence="9">
    <location>
        <begin position="314"/>
        <end position="367"/>
    </location>
</feature>
<comment type="similarity">
    <text evidence="3">Belongs to the BBS5 family.</text>
</comment>
<evidence type="ECO:0000256" key="4">
    <source>
        <dbReference type="ARBA" id="ARBA00022490"/>
    </source>
</evidence>
<dbReference type="GO" id="GO:0034464">
    <property type="term" value="C:BBSome"/>
    <property type="evidence" value="ECO:0007669"/>
    <property type="project" value="InterPro"/>
</dbReference>
<dbReference type="InterPro" id="IPR032006">
    <property type="entry name" value="TMIE"/>
</dbReference>
<evidence type="ECO:0000256" key="3">
    <source>
        <dbReference type="ARBA" id="ARBA00005822"/>
    </source>
</evidence>
<sequence>MSSFKEDINSSLYGHLDFNVSDDEIGLHQGPSFSQNWMERNLIWKFRVWHIIFLSFGGLLSVVILICCFIPFRIPRTKQEIEADSHRRKIANKFKKKLEMLSKEDLEELNLKKGISLQDFTVEKVLEKRKKSQTEDSASSDGRKPFHADLTYGIGCVPRSQRRFWSQVKPSRWTTKHLKIKAVYDVTNPAFAPVKLKLRPGEVQIDSFAPVEDTKGNAGDAGKLILTNLRVMWHSIAHPRVNLSIGHDTVVHTSARTINSVLGGITRAVYILTKVPGGTRFEFIFNAIGYCGERMLDAITGVQKSYNSSKVYRELKLRTALFENKRLKLGNLGTLILTNIRLLWYSELNELFNLSLPYLKLATVRVRDSKFGRALVVETSSSSGGYVLGFRIDSPNGSSSSEVLEEKVREITALRDSHGKCPDFGVRYETSKKNTDMTDDHMGNRDVDDADVVDDQEESDSFAAYFADLGGKQSDRDPIYDPDLGLAVERLKDGFTLESLWNVSSLSSTID</sequence>
<dbReference type="PANTHER" id="PTHR21351:SF0">
    <property type="entry name" value="BARDET-BIEDL SYNDROME 5 PROTEIN"/>
    <property type="match status" value="1"/>
</dbReference>
<evidence type="ECO:0000256" key="8">
    <source>
        <dbReference type="SAM" id="Phobius"/>
    </source>
</evidence>
<dbReference type="InterPro" id="IPR014003">
    <property type="entry name" value="BBS5_PH"/>
</dbReference>
<keyword evidence="8" id="KW-0472">Membrane</keyword>
<evidence type="ECO:0000256" key="7">
    <source>
        <dbReference type="ARBA" id="ARBA00023273"/>
    </source>
</evidence>
<dbReference type="GO" id="GO:0060271">
    <property type="term" value="P:cilium assembly"/>
    <property type="evidence" value="ECO:0007669"/>
    <property type="project" value="TreeGrafter"/>
</dbReference>
<keyword evidence="8" id="KW-1133">Transmembrane helix</keyword>
<organism evidence="10">
    <name type="scientific">Notodromas monacha</name>
    <dbReference type="NCBI Taxonomy" id="399045"/>
    <lineage>
        <taxon>Eukaryota</taxon>
        <taxon>Metazoa</taxon>
        <taxon>Ecdysozoa</taxon>
        <taxon>Arthropoda</taxon>
        <taxon>Crustacea</taxon>
        <taxon>Oligostraca</taxon>
        <taxon>Ostracoda</taxon>
        <taxon>Podocopa</taxon>
        <taxon>Podocopida</taxon>
        <taxon>Cypridocopina</taxon>
        <taxon>Cypridoidea</taxon>
        <taxon>Cyprididae</taxon>
        <taxon>Notodromas</taxon>
    </lineage>
</organism>
<dbReference type="PANTHER" id="PTHR21351">
    <property type="entry name" value="BARDET-BIEDL SYNDROME PROTEIN 5"/>
    <property type="match status" value="1"/>
</dbReference>
<keyword evidence="4" id="KW-0963">Cytoplasm</keyword>
<dbReference type="GO" id="GO:0032266">
    <property type="term" value="F:phosphatidylinositol-3-phosphate binding"/>
    <property type="evidence" value="ECO:0007669"/>
    <property type="project" value="TreeGrafter"/>
</dbReference>
<feature type="transmembrane region" description="Helical" evidence="8">
    <location>
        <begin position="48"/>
        <end position="72"/>
    </location>
</feature>
<dbReference type="EMBL" id="CAJPEX010000684">
    <property type="protein sequence ID" value="CAG0916857.1"/>
    <property type="molecule type" value="Genomic_DNA"/>
</dbReference>
<dbReference type="AlphaFoldDB" id="A0A7R9BLZ7"/>
<feature type="domain" description="BBSome complex member BBS5 PH" evidence="9">
    <location>
        <begin position="202"/>
        <end position="256"/>
    </location>
</feature>
<name>A0A7R9BLZ7_9CRUS</name>
<comment type="subcellular location">
    <subcellularLocation>
        <location evidence="1">Cell projection</location>
        <location evidence="1">Cilium</location>
    </subcellularLocation>
    <subcellularLocation>
        <location evidence="2">Cytoplasm</location>
        <location evidence="2">Cytoskeleton</location>
    </subcellularLocation>
</comment>
<dbReference type="Pfam" id="PF16038">
    <property type="entry name" value="TMIE"/>
    <property type="match status" value="1"/>
</dbReference>
<keyword evidence="7" id="KW-0966">Cell projection</keyword>
<evidence type="ECO:0000256" key="1">
    <source>
        <dbReference type="ARBA" id="ARBA00004138"/>
    </source>
</evidence>
<evidence type="ECO:0000313" key="10">
    <source>
        <dbReference type="EMBL" id="CAD7276705.1"/>
    </source>
</evidence>
<dbReference type="Pfam" id="PF07289">
    <property type="entry name" value="BBL5"/>
    <property type="match status" value="1"/>
</dbReference>
<reference evidence="10" key="1">
    <citation type="submission" date="2020-11" db="EMBL/GenBank/DDBJ databases">
        <authorList>
            <person name="Tran Van P."/>
        </authorList>
    </citation>
    <scope>NUCLEOTIDE SEQUENCE</scope>
</reference>
<accession>A0A7R9BLZ7</accession>
<keyword evidence="6" id="KW-0206">Cytoskeleton</keyword>
<evidence type="ECO:0000256" key="2">
    <source>
        <dbReference type="ARBA" id="ARBA00004245"/>
    </source>
</evidence>
<dbReference type="GO" id="GO:0036064">
    <property type="term" value="C:ciliary basal body"/>
    <property type="evidence" value="ECO:0007669"/>
    <property type="project" value="TreeGrafter"/>
</dbReference>
<keyword evidence="8" id="KW-0812">Transmembrane</keyword>
<dbReference type="OrthoDB" id="10261999at2759"/>
<proteinExistence type="inferred from homology"/>
<dbReference type="SMART" id="SM00683">
    <property type="entry name" value="DM16"/>
    <property type="match status" value="2"/>
</dbReference>
<keyword evidence="11" id="KW-1185">Reference proteome</keyword>
<dbReference type="Proteomes" id="UP000678499">
    <property type="component" value="Unassembled WGS sequence"/>
</dbReference>
<evidence type="ECO:0000256" key="6">
    <source>
        <dbReference type="ARBA" id="ARBA00023212"/>
    </source>
</evidence>